<dbReference type="Pfam" id="PF09820">
    <property type="entry name" value="AAA-ATPase_like"/>
    <property type="match status" value="1"/>
</dbReference>
<organism evidence="2 3">
    <name type="scientific">Candidatus Entotheonella gemina</name>
    <dbReference type="NCBI Taxonomy" id="1429439"/>
    <lineage>
        <taxon>Bacteria</taxon>
        <taxon>Pseudomonadati</taxon>
        <taxon>Nitrospinota/Tectimicrobiota group</taxon>
        <taxon>Candidatus Tectimicrobiota</taxon>
        <taxon>Candidatus Entotheonellia</taxon>
        <taxon>Candidatus Entotheonellales</taxon>
        <taxon>Candidatus Entotheonellaceae</taxon>
        <taxon>Candidatus Entotheonella</taxon>
    </lineage>
</organism>
<dbReference type="Pfam" id="PF08011">
    <property type="entry name" value="PDDEXK_9"/>
    <property type="match status" value="1"/>
</dbReference>
<gene>
    <name evidence="2" type="ORF">ETSY2_13380</name>
</gene>
<feature type="domain" description="AAA-ATPase-like" evidence="1">
    <location>
        <begin position="7"/>
        <end position="225"/>
    </location>
</feature>
<protein>
    <submittedName>
        <fullName evidence="2">ATPase AAA</fullName>
    </submittedName>
</protein>
<dbReference type="PANTHER" id="PTHR34825:SF2">
    <property type="entry name" value="AAA-ATPASE-LIKE DOMAIN-CONTAINING PROTEIN"/>
    <property type="match status" value="1"/>
</dbReference>
<name>W4MBP0_9BACT</name>
<dbReference type="PANTHER" id="PTHR34825">
    <property type="entry name" value="CONSERVED PROTEIN, WITH A WEAK D-GALACTARATE DEHYDRATASE/ALTRONATE HYDROLASE DOMAIN"/>
    <property type="match status" value="1"/>
</dbReference>
<dbReference type="AlphaFoldDB" id="W4MBP0"/>
<dbReference type="HOGENOM" id="CLU_033403_2_0_7"/>
<comment type="caution">
    <text evidence="2">The sequence shown here is derived from an EMBL/GenBank/DDBJ whole genome shotgun (WGS) entry which is preliminary data.</text>
</comment>
<keyword evidence="3" id="KW-1185">Reference proteome</keyword>
<dbReference type="InterPro" id="IPR012547">
    <property type="entry name" value="PDDEXK_9"/>
</dbReference>
<evidence type="ECO:0000259" key="1">
    <source>
        <dbReference type="Pfam" id="PF09820"/>
    </source>
</evidence>
<accession>W4MBP0</accession>
<dbReference type="InterPro" id="IPR018631">
    <property type="entry name" value="AAA-ATPase-like_dom"/>
</dbReference>
<dbReference type="PATRIC" id="fig|1429439.4.peg.2292"/>
<evidence type="ECO:0000313" key="2">
    <source>
        <dbReference type="EMBL" id="ETX07067.1"/>
    </source>
</evidence>
<reference evidence="2 3" key="1">
    <citation type="journal article" date="2014" name="Nature">
        <title>An environmental bacterial taxon with a large and distinct metabolic repertoire.</title>
        <authorList>
            <person name="Wilson M.C."/>
            <person name="Mori T."/>
            <person name="Ruckert C."/>
            <person name="Uria A.R."/>
            <person name="Helf M.J."/>
            <person name="Takada K."/>
            <person name="Gernert C."/>
            <person name="Steffens U.A."/>
            <person name="Heycke N."/>
            <person name="Schmitt S."/>
            <person name="Rinke C."/>
            <person name="Helfrich E.J."/>
            <person name="Brachmann A.O."/>
            <person name="Gurgui C."/>
            <person name="Wakimoto T."/>
            <person name="Kracht M."/>
            <person name="Crusemann M."/>
            <person name="Hentschel U."/>
            <person name="Abe I."/>
            <person name="Matsunaga S."/>
            <person name="Kalinowski J."/>
            <person name="Takeyama H."/>
            <person name="Piel J."/>
        </authorList>
    </citation>
    <scope>NUCLEOTIDE SEQUENCE [LARGE SCALE GENOMIC DNA]</scope>
    <source>
        <strain evidence="3">TSY2</strain>
    </source>
</reference>
<dbReference type="Proteomes" id="UP000019140">
    <property type="component" value="Unassembled WGS sequence"/>
</dbReference>
<evidence type="ECO:0000313" key="3">
    <source>
        <dbReference type="Proteomes" id="UP000019140"/>
    </source>
</evidence>
<sequence length="573" mass="67658">MKRRVAYGVDNYEELVRDNGYFVDKTPYIEKLETIKNPVFLRPRRFGKSLWCRILDAYYNVNRKDDFDRLFGHTYIGHYPTPLRNAYIILPLNFSIIDPKGTIEEIERRFDYMCNLRLRTTVGLAEAQFQNRVEVDLNRSISDNLEHVLTHIEHYHLPPLYIIIDEYDNFANQLIMANRDQLYRELTADDSFLKIFFKILKEGRGAGTIANVYITGVLPITIDDLASSFNIATFLTLDSEFEAMLGFTQAEVDRLLDNIYQDYGFDPVTRPEVDAIIKNHYNGYRFVTSDGEALYNSTILMYFLRDFTRHRQIPKFLTDQNLRTDLSWIKRITGAHPADTEALIGQLTTENTISYDDNMLTNKFNMSQFFAPSFHPVSLFYLGLLTRRDLFVMSLPNLNMRQIFAEYFNELHHIDVSTRYADMMQRFVNHPDLEQLFTGYWEQYVSQLPEAIFSQVNENFYRTTFFELCSRYLSHWFTWNVERSYPQGKSDLEFVGKYHEKFSGLRWVIEFKYYSNAELNRLRTSVDSFQLQLEDIEQVAGYVEGLKAEYPEARISQYVIYCFGNQGFRVFTV</sequence>
<dbReference type="EMBL" id="AZHX01000537">
    <property type="protein sequence ID" value="ETX07067.1"/>
    <property type="molecule type" value="Genomic_DNA"/>
</dbReference>
<proteinExistence type="predicted"/>